<dbReference type="Proteomes" id="UP000609651">
    <property type="component" value="Unassembled WGS sequence"/>
</dbReference>
<protein>
    <submittedName>
        <fullName evidence="1">Uncharacterized protein</fullName>
    </submittedName>
</protein>
<sequence length="176" mass="19216">MSSPESRSPIVSGADALRRFFAGLVESTFQTELGVADPSLTDYLGDLLTRFSKLDAVFRLRTPSGARIEEVAGMLEEADCREGRPRRDGFRHAGDVALFYTGVYPERLRRPGTKDALLNVALLGKAAYRTAAQSFPEVKGPPDEADGPVLLRLADEFEVCGVGLSRVRAEWEKLAA</sequence>
<accession>A0ABX1VCC8</accession>
<evidence type="ECO:0000313" key="1">
    <source>
        <dbReference type="EMBL" id="NNJ25768.1"/>
    </source>
</evidence>
<dbReference type="EMBL" id="WTPX01000049">
    <property type="protein sequence ID" value="NNJ25768.1"/>
    <property type="molecule type" value="Genomic_DNA"/>
</dbReference>
<comment type="caution">
    <text evidence="1">The sequence shown here is derived from an EMBL/GenBank/DDBJ whole genome shotgun (WGS) entry which is preliminary data.</text>
</comment>
<keyword evidence="2" id="KW-1185">Reference proteome</keyword>
<dbReference type="RefSeq" id="WP_171186109.1">
    <property type="nucleotide sequence ID" value="NZ_WTPX01000049.1"/>
</dbReference>
<reference evidence="1 2" key="1">
    <citation type="journal article" date="2020" name="Syst. Appl. Microbiol.">
        <title>Alienimonas chondri sp. nov., a novel planctomycete isolated from the biofilm of the red alga Chondrus crispus.</title>
        <authorList>
            <person name="Vitorino I."/>
            <person name="Albuquerque L."/>
            <person name="Wiegand S."/>
            <person name="Kallscheuer N."/>
            <person name="da Costa M.S."/>
            <person name="Lobo-da-Cunha A."/>
            <person name="Jogler C."/>
            <person name="Lage O.M."/>
        </authorList>
    </citation>
    <scope>NUCLEOTIDE SEQUENCE [LARGE SCALE GENOMIC DNA]</scope>
    <source>
        <strain evidence="1 2">LzC2</strain>
    </source>
</reference>
<proteinExistence type="predicted"/>
<gene>
    <name evidence="1" type="ORF">LzC2_18420</name>
</gene>
<organism evidence="1 2">
    <name type="scientific">Alienimonas chondri</name>
    <dbReference type="NCBI Taxonomy" id="2681879"/>
    <lineage>
        <taxon>Bacteria</taxon>
        <taxon>Pseudomonadati</taxon>
        <taxon>Planctomycetota</taxon>
        <taxon>Planctomycetia</taxon>
        <taxon>Planctomycetales</taxon>
        <taxon>Planctomycetaceae</taxon>
        <taxon>Alienimonas</taxon>
    </lineage>
</organism>
<name>A0ABX1VCC8_9PLAN</name>
<evidence type="ECO:0000313" key="2">
    <source>
        <dbReference type="Proteomes" id="UP000609651"/>
    </source>
</evidence>